<dbReference type="Gene3D" id="1.10.10.10">
    <property type="entry name" value="Winged helix-like DNA-binding domain superfamily/Winged helix DNA-binding domain"/>
    <property type="match status" value="2"/>
</dbReference>
<evidence type="ECO:0000259" key="7">
    <source>
        <dbReference type="Pfam" id="PF21982"/>
    </source>
</evidence>
<evidence type="ECO:0000256" key="3">
    <source>
        <dbReference type="ARBA" id="ARBA00018111"/>
    </source>
</evidence>
<feature type="domain" description="RecX second three-helical" evidence="6">
    <location>
        <begin position="56"/>
        <end position="96"/>
    </location>
</feature>
<dbReference type="InterPro" id="IPR003783">
    <property type="entry name" value="Regulatory_RecX"/>
</dbReference>
<sequence>MNEDQHTTELLKRALGLLARREHCRSELARKLARHATNPRDLDKVLDHCVAENWLNEVRYAAMLARNRASAGWGPRRVEHELKCAGLSETDIRAGLKDADVDWYATAADWLVRRKPDLSTEEARWKARGRLLQRGFTQDQADHALDVAEALEKGDVPSHGRG</sequence>
<keyword evidence="4 5" id="KW-0963">Cytoplasm</keyword>
<comment type="subcellular location">
    <subcellularLocation>
        <location evidence="1 5">Cytoplasm</location>
    </subcellularLocation>
</comment>
<dbReference type="InterPro" id="IPR036388">
    <property type="entry name" value="WH-like_DNA-bd_sf"/>
</dbReference>
<feature type="domain" description="RecX first three-helical" evidence="7">
    <location>
        <begin position="13"/>
        <end position="49"/>
    </location>
</feature>
<evidence type="ECO:0000259" key="6">
    <source>
        <dbReference type="Pfam" id="PF02631"/>
    </source>
</evidence>
<dbReference type="InterPro" id="IPR053924">
    <property type="entry name" value="RecX_HTH_2nd"/>
</dbReference>
<proteinExistence type="inferred from homology"/>
<dbReference type="GO" id="GO:0006282">
    <property type="term" value="P:regulation of DNA repair"/>
    <property type="evidence" value="ECO:0007669"/>
    <property type="project" value="UniProtKB-UniRule"/>
</dbReference>
<dbReference type="PANTHER" id="PTHR33602">
    <property type="entry name" value="REGULATORY PROTEIN RECX FAMILY PROTEIN"/>
    <property type="match status" value="1"/>
</dbReference>
<evidence type="ECO:0000256" key="2">
    <source>
        <dbReference type="ARBA" id="ARBA00009695"/>
    </source>
</evidence>
<dbReference type="InterPro" id="IPR053926">
    <property type="entry name" value="RecX_HTH_1st"/>
</dbReference>
<gene>
    <name evidence="5" type="primary">recX</name>
    <name evidence="8" type="ORF">AAIA72_04190</name>
</gene>
<reference evidence="8" key="1">
    <citation type="submission" date="2024-05" db="EMBL/GenBank/DDBJ databases">
        <title>Genome sequencing of novel strain.</title>
        <authorList>
            <person name="Ganbat D."/>
            <person name="Ganbat S."/>
            <person name="Lee S.-J."/>
        </authorList>
    </citation>
    <scope>NUCLEOTIDE SEQUENCE</scope>
    <source>
        <strain evidence="8">SMD15-11</strain>
    </source>
</reference>
<dbReference type="KEGG" id="tcd:AAIA72_04190"/>
<protein>
    <recommendedName>
        <fullName evidence="3 5">Regulatory protein RecX</fullName>
    </recommendedName>
</protein>
<evidence type="ECO:0000256" key="5">
    <source>
        <dbReference type="HAMAP-Rule" id="MF_01114"/>
    </source>
</evidence>
<dbReference type="EMBL" id="CP154858">
    <property type="protein sequence ID" value="XDT73181.1"/>
    <property type="molecule type" value="Genomic_DNA"/>
</dbReference>
<dbReference type="Pfam" id="PF02631">
    <property type="entry name" value="RecX_HTH2"/>
    <property type="match status" value="1"/>
</dbReference>
<evidence type="ECO:0000256" key="4">
    <source>
        <dbReference type="ARBA" id="ARBA00022490"/>
    </source>
</evidence>
<name>A0AB39UY46_9GAMM</name>
<comment type="function">
    <text evidence="5">Modulates RecA activity.</text>
</comment>
<organism evidence="8">
    <name type="scientific">Thermohahella caldifontis</name>
    <dbReference type="NCBI Taxonomy" id="3142973"/>
    <lineage>
        <taxon>Bacteria</taxon>
        <taxon>Pseudomonadati</taxon>
        <taxon>Pseudomonadota</taxon>
        <taxon>Gammaproteobacteria</taxon>
        <taxon>Oceanospirillales</taxon>
        <taxon>Hahellaceae</taxon>
        <taxon>Thermohahella</taxon>
    </lineage>
</organism>
<dbReference type="Pfam" id="PF21982">
    <property type="entry name" value="RecX_HTH1"/>
    <property type="match status" value="1"/>
</dbReference>
<comment type="similarity">
    <text evidence="2 5">Belongs to the RecX family.</text>
</comment>
<dbReference type="PANTHER" id="PTHR33602:SF1">
    <property type="entry name" value="REGULATORY PROTEIN RECX FAMILY PROTEIN"/>
    <property type="match status" value="1"/>
</dbReference>
<dbReference type="HAMAP" id="MF_01114">
    <property type="entry name" value="RecX"/>
    <property type="match status" value="1"/>
</dbReference>
<dbReference type="AlphaFoldDB" id="A0AB39UY46"/>
<accession>A0AB39UY46</accession>
<evidence type="ECO:0000256" key="1">
    <source>
        <dbReference type="ARBA" id="ARBA00004496"/>
    </source>
</evidence>
<dbReference type="RefSeq" id="WP_369602175.1">
    <property type="nucleotide sequence ID" value="NZ_CP154858.1"/>
</dbReference>
<dbReference type="GO" id="GO:0005737">
    <property type="term" value="C:cytoplasm"/>
    <property type="evidence" value="ECO:0007669"/>
    <property type="project" value="UniProtKB-SubCell"/>
</dbReference>
<evidence type="ECO:0000313" key="8">
    <source>
        <dbReference type="EMBL" id="XDT73181.1"/>
    </source>
</evidence>